<dbReference type="Proteomes" id="UP000887566">
    <property type="component" value="Unplaced"/>
</dbReference>
<dbReference type="PANTHER" id="PTHR23119:SF51">
    <property type="entry name" value="DISKS LARGE 1 TUMOR SUPPRESSOR PROTEIN"/>
    <property type="match status" value="1"/>
</dbReference>
<keyword evidence="2 4" id="KW-0472">Membrane</keyword>
<feature type="region of interest" description="Disordered" evidence="3">
    <location>
        <begin position="269"/>
        <end position="297"/>
    </location>
</feature>
<feature type="compositionally biased region" description="Low complexity" evidence="3">
    <location>
        <begin position="220"/>
        <end position="246"/>
    </location>
</feature>
<accession>A0A914XIU2</accession>
<feature type="region of interest" description="Disordered" evidence="3">
    <location>
        <begin position="187"/>
        <end position="256"/>
    </location>
</feature>
<evidence type="ECO:0000313" key="6">
    <source>
        <dbReference type="Proteomes" id="UP000887566"/>
    </source>
</evidence>
<evidence type="ECO:0000259" key="5">
    <source>
        <dbReference type="PROSITE" id="PS50106"/>
    </source>
</evidence>
<feature type="transmembrane region" description="Helical" evidence="4">
    <location>
        <begin position="327"/>
        <end position="348"/>
    </location>
</feature>
<dbReference type="InterPro" id="IPR001478">
    <property type="entry name" value="PDZ"/>
</dbReference>
<evidence type="ECO:0000256" key="1">
    <source>
        <dbReference type="ARBA" id="ARBA00004370"/>
    </source>
</evidence>
<dbReference type="GO" id="GO:0045197">
    <property type="term" value="P:establishment or maintenance of epithelial cell apical/basal polarity"/>
    <property type="evidence" value="ECO:0007669"/>
    <property type="project" value="TreeGrafter"/>
</dbReference>
<dbReference type="InterPro" id="IPR050614">
    <property type="entry name" value="Synaptic_Scaffolding_LAP-MAGUK"/>
</dbReference>
<dbReference type="GO" id="GO:0019901">
    <property type="term" value="F:protein kinase binding"/>
    <property type="evidence" value="ECO:0007669"/>
    <property type="project" value="TreeGrafter"/>
</dbReference>
<reference evidence="7" key="1">
    <citation type="submission" date="2022-11" db="UniProtKB">
        <authorList>
            <consortium name="WormBaseParasite"/>
        </authorList>
    </citation>
    <scope>IDENTIFICATION</scope>
</reference>
<feature type="domain" description="PDZ" evidence="5">
    <location>
        <begin position="99"/>
        <end position="186"/>
    </location>
</feature>
<evidence type="ECO:0000256" key="4">
    <source>
        <dbReference type="SAM" id="Phobius"/>
    </source>
</evidence>
<dbReference type="WBParaSite" id="PSAMB.scaffold79size86887.g1426.t1">
    <property type="protein sequence ID" value="PSAMB.scaffold79size86887.g1426.t1"/>
    <property type="gene ID" value="PSAMB.scaffold79size86887.g1426"/>
</dbReference>
<evidence type="ECO:0000256" key="2">
    <source>
        <dbReference type="ARBA" id="ARBA00023136"/>
    </source>
</evidence>
<dbReference type="GO" id="GO:0098609">
    <property type="term" value="P:cell-cell adhesion"/>
    <property type="evidence" value="ECO:0007669"/>
    <property type="project" value="TreeGrafter"/>
</dbReference>
<dbReference type="GO" id="GO:0097120">
    <property type="term" value="P:receptor localization to synapse"/>
    <property type="evidence" value="ECO:0007669"/>
    <property type="project" value="TreeGrafter"/>
</dbReference>
<protein>
    <submittedName>
        <fullName evidence="7">PDZ domain-containing protein</fullName>
    </submittedName>
</protein>
<dbReference type="InterPro" id="IPR036034">
    <property type="entry name" value="PDZ_sf"/>
</dbReference>
<name>A0A914XIU2_9BILA</name>
<keyword evidence="6" id="KW-1185">Reference proteome</keyword>
<evidence type="ECO:0000256" key="3">
    <source>
        <dbReference type="SAM" id="MobiDB-lite"/>
    </source>
</evidence>
<dbReference type="GO" id="GO:0030054">
    <property type="term" value="C:cell junction"/>
    <property type="evidence" value="ECO:0007669"/>
    <property type="project" value="TreeGrafter"/>
</dbReference>
<dbReference type="SMART" id="SM00228">
    <property type="entry name" value="PDZ"/>
    <property type="match status" value="1"/>
</dbReference>
<proteinExistence type="predicted"/>
<dbReference type="PROSITE" id="PS50106">
    <property type="entry name" value="PDZ"/>
    <property type="match status" value="1"/>
</dbReference>
<keyword evidence="4" id="KW-1133">Transmembrane helix</keyword>
<sequence>MTTVKTVHVILRPKKTTTTVDDAETKKAKAKRRNSISGLTGIGKEFGKELVRKLSFRRDGFLRRSLSNINLSKPGEKKKMPVPTSNGNGHVAKGSNIIVVELQKKDTGLGFNIVGGTDSEHIPGDSGIFITKIKANGAAYNDGRLQEGDRILSVNGLSLVEKSHEDAVGAFRGIKGSARLEVEQEAERTALSKPSDAWSTSAPIPPPPSVTALETKIPNGTSTPSGTLPTGKLPSGVPPTSSTTTPIGAQTTPKKELLGYVSPTLGRKARGPLASTYNKEERGKEKEDPVDTPVMSASQSAQSLIDDVPRTPKKPSSIFDSSSYMEGVYVVAGLAAIGVGCYVVYRYVWKR</sequence>
<dbReference type="Gene3D" id="2.30.42.10">
    <property type="match status" value="1"/>
</dbReference>
<evidence type="ECO:0000313" key="7">
    <source>
        <dbReference type="WBParaSite" id="PSAMB.scaffold79size86887.g1426.t1"/>
    </source>
</evidence>
<organism evidence="6 7">
    <name type="scientific">Plectus sambesii</name>
    <dbReference type="NCBI Taxonomy" id="2011161"/>
    <lineage>
        <taxon>Eukaryota</taxon>
        <taxon>Metazoa</taxon>
        <taxon>Ecdysozoa</taxon>
        <taxon>Nematoda</taxon>
        <taxon>Chromadorea</taxon>
        <taxon>Plectida</taxon>
        <taxon>Plectina</taxon>
        <taxon>Plectoidea</taxon>
        <taxon>Plectidae</taxon>
        <taxon>Plectus</taxon>
    </lineage>
</organism>
<dbReference type="GO" id="GO:0043113">
    <property type="term" value="P:receptor clustering"/>
    <property type="evidence" value="ECO:0007669"/>
    <property type="project" value="TreeGrafter"/>
</dbReference>
<keyword evidence="4" id="KW-0812">Transmembrane</keyword>
<comment type="subcellular location">
    <subcellularLocation>
        <location evidence="1">Membrane</location>
    </subcellularLocation>
</comment>
<feature type="compositionally biased region" description="Basic and acidic residues" evidence="3">
    <location>
        <begin position="278"/>
        <end position="289"/>
    </location>
</feature>
<dbReference type="PANTHER" id="PTHR23119">
    <property type="entry name" value="DISCS LARGE"/>
    <property type="match status" value="1"/>
</dbReference>
<dbReference type="GO" id="GO:0016323">
    <property type="term" value="C:basolateral plasma membrane"/>
    <property type="evidence" value="ECO:0007669"/>
    <property type="project" value="TreeGrafter"/>
</dbReference>
<dbReference type="AlphaFoldDB" id="A0A914XIU2"/>
<dbReference type="Pfam" id="PF00595">
    <property type="entry name" value="PDZ"/>
    <property type="match status" value="1"/>
</dbReference>
<dbReference type="SUPFAM" id="SSF50156">
    <property type="entry name" value="PDZ domain-like"/>
    <property type="match status" value="1"/>
</dbReference>